<keyword evidence="12" id="KW-0234">DNA repair</keyword>
<evidence type="ECO:0000256" key="13">
    <source>
        <dbReference type="ARBA" id="ARBA00023295"/>
    </source>
</evidence>
<gene>
    <name evidence="16" type="ORF">RYJ27_08030</name>
</gene>
<comment type="similarity">
    <text evidence="3">Belongs to the Nth/MutY family.</text>
</comment>
<evidence type="ECO:0000256" key="1">
    <source>
        <dbReference type="ARBA" id="ARBA00000843"/>
    </source>
</evidence>
<evidence type="ECO:0000256" key="12">
    <source>
        <dbReference type="ARBA" id="ARBA00023204"/>
    </source>
</evidence>
<dbReference type="SUPFAM" id="SSF48150">
    <property type="entry name" value="DNA-glycosylase"/>
    <property type="match status" value="1"/>
</dbReference>
<keyword evidence="11" id="KW-0411">Iron-sulfur</keyword>
<feature type="domain" description="HhH-GPD" evidence="15">
    <location>
        <begin position="39"/>
        <end position="190"/>
    </location>
</feature>
<evidence type="ECO:0000256" key="4">
    <source>
        <dbReference type="ARBA" id="ARBA00012045"/>
    </source>
</evidence>
<dbReference type="AlphaFoldDB" id="A0AAU0MEB2"/>
<comment type="cofactor">
    <cofactor evidence="2">
        <name>[4Fe-4S] cluster</name>
        <dbReference type="ChEBI" id="CHEBI:49883"/>
    </cofactor>
</comment>
<proteinExistence type="inferred from homology"/>
<dbReference type="Gene3D" id="1.10.1670.10">
    <property type="entry name" value="Helix-hairpin-Helix base-excision DNA repair enzymes (C-terminal)"/>
    <property type="match status" value="1"/>
</dbReference>
<evidence type="ECO:0000313" key="17">
    <source>
        <dbReference type="Proteomes" id="UP001329313"/>
    </source>
</evidence>
<comment type="catalytic activity">
    <reaction evidence="1">
        <text>Hydrolyzes free adenine bases from 7,8-dihydro-8-oxoguanine:adenine mismatched double-stranded DNA, leaving an apurinic site.</text>
        <dbReference type="EC" id="3.2.2.31"/>
    </reaction>
</comment>
<dbReference type="InterPro" id="IPR003651">
    <property type="entry name" value="Endonuclease3_FeS-loop_motif"/>
</dbReference>
<dbReference type="GO" id="GO:0032357">
    <property type="term" value="F:oxidized purine DNA binding"/>
    <property type="evidence" value="ECO:0007669"/>
    <property type="project" value="TreeGrafter"/>
</dbReference>
<keyword evidence="8" id="KW-0227">DNA damage</keyword>
<evidence type="ECO:0000256" key="14">
    <source>
        <dbReference type="SAM" id="MobiDB-lite"/>
    </source>
</evidence>
<dbReference type="PANTHER" id="PTHR42944">
    <property type="entry name" value="ADENINE DNA GLYCOSYLASE"/>
    <property type="match status" value="1"/>
</dbReference>
<keyword evidence="17" id="KW-1185">Reference proteome</keyword>
<evidence type="ECO:0000259" key="15">
    <source>
        <dbReference type="SMART" id="SM00478"/>
    </source>
</evidence>
<accession>A0AAU0MEB2</accession>
<dbReference type="EC" id="3.2.2.31" evidence="4"/>
<dbReference type="RefSeq" id="WP_330169811.1">
    <property type="nucleotide sequence ID" value="NZ_CP137080.1"/>
</dbReference>
<evidence type="ECO:0000256" key="9">
    <source>
        <dbReference type="ARBA" id="ARBA00022801"/>
    </source>
</evidence>
<evidence type="ECO:0000256" key="5">
    <source>
        <dbReference type="ARBA" id="ARBA00022023"/>
    </source>
</evidence>
<keyword evidence="9" id="KW-0378">Hydrolase</keyword>
<evidence type="ECO:0000313" key="16">
    <source>
        <dbReference type="EMBL" id="WOQ68669.1"/>
    </source>
</evidence>
<evidence type="ECO:0000256" key="11">
    <source>
        <dbReference type="ARBA" id="ARBA00023014"/>
    </source>
</evidence>
<keyword evidence="10" id="KW-0408">Iron</keyword>
<dbReference type="SMART" id="SM00478">
    <property type="entry name" value="ENDO3c"/>
    <property type="match status" value="1"/>
</dbReference>
<protein>
    <recommendedName>
        <fullName evidence="5">Adenine DNA glycosylase</fullName>
        <ecNumber evidence="4">3.2.2.31</ecNumber>
    </recommendedName>
</protein>
<keyword evidence="7" id="KW-0479">Metal-binding</keyword>
<evidence type="ECO:0000256" key="6">
    <source>
        <dbReference type="ARBA" id="ARBA00022485"/>
    </source>
</evidence>
<reference evidence="16 17" key="1">
    <citation type="submission" date="2023-10" db="EMBL/GenBank/DDBJ databases">
        <title>Y20.</title>
        <authorList>
            <person name="Zhang G."/>
            <person name="Ding Y."/>
        </authorList>
    </citation>
    <scope>NUCLEOTIDE SEQUENCE [LARGE SCALE GENOMIC DNA]</scope>
    <source>
        <strain evidence="16 17">Y20</strain>
    </source>
</reference>
<evidence type="ECO:0000256" key="2">
    <source>
        <dbReference type="ARBA" id="ARBA00001966"/>
    </source>
</evidence>
<evidence type="ECO:0000256" key="10">
    <source>
        <dbReference type="ARBA" id="ARBA00023004"/>
    </source>
</evidence>
<organism evidence="16 17">
    <name type="scientific">Microbacterium limosum</name>
    <dbReference type="NCBI Taxonomy" id="3079935"/>
    <lineage>
        <taxon>Bacteria</taxon>
        <taxon>Bacillati</taxon>
        <taxon>Actinomycetota</taxon>
        <taxon>Actinomycetes</taxon>
        <taxon>Micrococcales</taxon>
        <taxon>Microbacteriaceae</taxon>
        <taxon>Microbacterium</taxon>
    </lineage>
</organism>
<dbReference type="Proteomes" id="UP001329313">
    <property type="component" value="Chromosome"/>
</dbReference>
<keyword evidence="13" id="KW-0326">Glycosidase</keyword>
<dbReference type="GO" id="GO:0046872">
    <property type="term" value="F:metal ion binding"/>
    <property type="evidence" value="ECO:0007669"/>
    <property type="project" value="UniProtKB-KW"/>
</dbReference>
<dbReference type="KEGG" id="mliy:RYJ27_08030"/>
<evidence type="ECO:0000256" key="7">
    <source>
        <dbReference type="ARBA" id="ARBA00022723"/>
    </source>
</evidence>
<evidence type="ECO:0000256" key="3">
    <source>
        <dbReference type="ARBA" id="ARBA00008343"/>
    </source>
</evidence>
<dbReference type="PANTHER" id="PTHR42944:SF1">
    <property type="entry name" value="ADENINE DNA GLYCOSYLASE"/>
    <property type="match status" value="1"/>
</dbReference>
<dbReference type="Gene3D" id="1.10.340.30">
    <property type="entry name" value="Hypothetical protein, domain 2"/>
    <property type="match status" value="1"/>
</dbReference>
<name>A0AAU0MEB2_9MICO</name>
<dbReference type="EMBL" id="CP137080">
    <property type="protein sequence ID" value="WOQ68669.1"/>
    <property type="molecule type" value="Genomic_DNA"/>
</dbReference>
<dbReference type="GO" id="GO:0035485">
    <property type="term" value="F:adenine/guanine mispair binding"/>
    <property type="evidence" value="ECO:0007669"/>
    <property type="project" value="TreeGrafter"/>
</dbReference>
<dbReference type="InterPro" id="IPR023170">
    <property type="entry name" value="HhH_base_excis_C"/>
</dbReference>
<dbReference type="Pfam" id="PF00730">
    <property type="entry name" value="HhH-GPD"/>
    <property type="match status" value="1"/>
</dbReference>
<dbReference type="GO" id="GO:0000701">
    <property type="term" value="F:purine-specific mismatch base pair DNA N-glycosylase activity"/>
    <property type="evidence" value="ECO:0007669"/>
    <property type="project" value="UniProtKB-EC"/>
</dbReference>
<dbReference type="GO" id="GO:0034039">
    <property type="term" value="F:8-oxo-7,8-dihydroguanine DNA N-glycosylase activity"/>
    <property type="evidence" value="ECO:0007669"/>
    <property type="project" value="TreeGrafter"/>
</dbReference>
<dbReference type="InterPro" id="IPR003265">
    <property type="entry name" value="HhH-GPD_domain"/>
</dbReference>
<evidence type="ECO:0000256" key="8">
    <source>
        <dbReference type="ARBA" id="ARBA00022763"/>
    </source>
</evidence>
<dbReference type="GO" id="GO:0006298">
    <property type="term" value="P:mismatch repair"/>
    <property type="evidence" value="ECO:0007669"/>
    <property type="project" value="TreeGrafter"/>
</dbReference>
<dbReference type="SMART" id="SM00525">
    <property type="entry name" value="FES"/>
    <property type="match status" value="1"/>
</dbReference>
<feature type="compositionally biased region" description="Low complexity" evidence="14">
    <location>
        <begin position="295"/>
        <end position="310"/>
    </location>
</feature>
<dbReference type="GO" id="GO:0006284">
    <property type="term" value="P:base-excision repair"/>
    <property type="evidence" value="ECO:0007669"/>
    <property type="project" value="InterPro"/>
</dbReference>
<dbReference type="FunFam" id="1.10.340.30:FF:000003">
    <property type="entry name" value="A/G-specific adenine glycosylase"/>
    <property type="match status" value="1"/>
</dbReference>
<keyword evidence="6" id="KW-0004">4Fe-4S</keyword>
<dbReference type="InterPro" id="IPR011257">
    <property type="entry name" value="DNA_glycosylase"/>
</dbReference>
<dbReference type="InterPro" id="IPR044298">
    <property type="entry name" value="MIG/MutY"/>
</dbReference>
<dbReference type="GO" id="GO:0051539">
    <property type="term" value="F:4 iron, 4 sulfur cluster binding"/>
    <property type="evidence" value="ECO:0007669"/>
    <property type="project" value="UniProtKB-KW"/>
</dbReference>
<feature type="region of interest" description="Disordered" evidence="14">
    <location>
        <begin position="289"/>
        <end position="310"/>
    </location>
</feature>
<dbReference type="CDD" id="cd00056">
    <property type="entry name" value="ENDO3c"/>
    <property type="match status" value="1"/>
</dbReference>
<sequence>MPAPLPPLVLNEWFRRSARDLPWRRPGFGAWGILVSEFMLQQTPVTRVIPRLEAWLRTWPSPAALAAATPADAVREWANLGYPRRAIWLHRAAGEIATRHAGRVPDDVEHLLALTGIGDYTARAVAVFAYGKREPVVDTNTRRVIARAVQGRSQPGPPSRGDLAAMAALLPEDDRESAVFNAAMMELGAVICTARAPRCGECPLLDACAWVGAGRPDTGDLRRKQARYEGSDRQARGAVLRALRAAPRHEARTEHVVPDWPDAAQRDRAIVSLVDDGLIEAFDDLIRLPGGGPQASSSSESSESASRAGR</sequence>
<dbReference type="Pfam" id="PF10576">
    <property type="entry name" value="EndIII_4Fe-2S"/>
    <property type="match status" value="1"/>
</dbReference>